<keyword evidence="1" id="KW-0472">Membrane</keyword>
<evidence type="ECO:0000313" key="3">
    <source>
        <dbReference type="Proteomes" id="UP000466345"/>
    </source>
</evidence>
<proteinExistence type="predicted"/>
<evidence type="ECO:0000313" key="2">
    <source>
        <dbReference type="EMBL" id="MQY14872.1"/>
    </source>
</evidence>
<organism evidence="2 3">
    <name type="scientific">Streptomyces smaragdinus</name>
    <dbReference type="NCBI Taxonomy" id="2585196"/>
    <lineage>
        <taxon>Bacteria</taxon>
        <taxon>Bacillati</taxon>
        <taxon>Actinomycetota</taxon>
        <taxon>Actinomycetes</taxon>
        <taxon>Kitasatosporales</taxon>
        <taxon>Streptomycetaceae</taxon>
        <taxon>Streptomyces</taxon>
    </lineage>
</organism>
<dbReference type="Proteomes" id="UP000466345">
    <property type="component" value="Unassembled WGS sequence"/>
</dbReference>
<name>A0A7K0CPC3_9ACTN</name>
<gene>
    <name evidence="2" type="ORF">SRB5_50480</name>
</gene>
<keyword evidence="1" id="KW-1133">Transmembrane helix</keyword>
<sequence length="401" mass="42742">MGDEDVRLGRRCRRQALGVLVAGLVLVAAGWWLVRPGHGAWPAALRGVLLMGGFWGVTGAVVLTVRYRRVRAALRAGPWQVCGAATVQGGNGAVVVQERGGRVHAVMPRVVVLGPVRVAPYTRAVVRWRPHPGGTGGVIAAPGGGVAWAGPVGSERDTVRANHFARWWAGLRAPEPVVAPEGDLAVLTYARTGAVAAAEARFAVAVRRDPGKAGLWWTRVWRVPLPSLACTVALAVGVWWATVYWPRTELAGPTILFTVPVGFLLLEPVAVSRRSFALTRAARSPTVAERRYVIVPGREPVMLLYPADAGSGELPVETLVLRTRPLPWRWAHPGPVPAPTGVVRLHARAPGDAVVVPRVDGTPYVPDGPLRGVGDLRAEEVADLCVLVRWLEAVEGTSLLG</sequence>
<dbReference type="EMBL" id="WEGJ01000025">
    <property type="protein sequence ID" value="MQY14872.1"/>
    <property type="molecule type" value="Genomic_DNA"/>
</dbReference>
<dbReference type="AlphaFoldDB" id="A0A7K0CPC3"/>
<feature type="transmembrane region" description="Helical" evidence="1">
    <location>
        <begin position="251"/>
        <end position="271"/>
    </location>
</feature>
<keyword evidence="3" id="KW-1185">Reference proteome</keyword>
<evidence type="ECO:0000256" key="1">
    <source>
        <dbReference type="SAM" id="Phobius"/>
    </source>
</evidence>
<comment type="caution">
    <text evidence="2">The sequence shown here is derived from an EMBL/GenBank/DDBJ whole genome shotgun (WGS) entry which is preliminary data.</text>
</comment>
<protein>
    <submittedName>
        <fullName evidence="2">Uncharacterized protein</fullName>
    </submittedName>
</protein>
<feature type="transmembrane region" description="Helical" evidence="1">
    <location>
        <begin position="40"/>
        <end position="65"/>
    </location>
</feature>
<reference evidence="2 3" key="1">
    <citation type="submission" date="2019-10" db="EMBL/GenBank/DDBJ databases">
        <title>Streptomyces smaragdinus sp. nov. and Streptomyces fabii sp. nov., isolated from the gut of fungus growing-termite Macrotermes natalensis.</title>
        <authorList>
            <person name="Schwitalla J."/>
            <person name="Benndorf R."/>
            <person name="Martin K."/>
            <person name="De Beer W."/>
            <person name="Kaster A.-K."/>
            <person name="Vollmers J."/>
            <person name="Poulsen M."/>
            <person name="Beemelmanns C."/>
        </authorList>
    </citation>
    <scope>NUCLEOTIDE SEQUENCE [LARGE SCALE GENOMIC DNA]</scope>
    <source>
        <strain evidence="2 3">RB5</strain>
    </source>
</reference>
<feature type="transmembrane region" description="Helical" evidence="1">
    <location>
        <begin position="16"/>
        <end position="34"/>
    </location>
</feature>
<feature type="transmembrane region" description="Helical" evidence="1">
    <location>
        <begin position="225"/>
        <end position="245"/>
    </location>
</feature>
<keyword evidence="1" id="KW-0812">Transmembrane</keyword>
<accession>A0A7K0CPC3</accession>